<evidence type="ECO:0000313" key="1">
    <source>
        <dbReference type="EMBL" id="CAG1836083.1"/>
    </source>
</evidence>
<dbReference type="EMBL" id="HG996474">
    <property type="protein sequence ID" value="CAG1836083.1"/>
    <property type="molecule type" value="Genomic_DNA"/>
</dbReference>
<protein>
    <submittedName>
        <fullName evidence="1">(wild Malaysian banana) hypothetical protein</fullName>
    </submittedName>
</protein>
<dbReference type="AlphaFoldDB" id="A0A804KM91"/>
<reference evidence="1" key="1">
    <citation type="submission" date="2021-03" db="EMBL/GenBank/DDBJ databases">
        <authorList>
            <consortium name="Genoscope - CEA"/>
            <person name="William W."/>
        </authorList>
    </citation>
    <scope>NUCLEOTIDE SEQUENCE</scope>
    <source>
        <strain evidence="1">Doubled-haploid Pahang</strain>
    </source>
</reference>
<accession>A0A804KM91</accession>
<organism evidence="2 3">
    <name type="scientific">Musa acuminata subsp. malaccensis</name>
    <name type="common">Wild banana</name>
    <name type="synonym">Musa malaccensis</name>
    <dbReference type="NCBI Taxonomy" id="214687"/>
    <lineage>
        <taxon>Eukaryota</taxon>
        <taxon>Viridiplantae</taxon>
        <taxon>Streptophyta</taxon>
        <taxon>Embryophyta</taxon>
        <taxon>Tracheophyta</taxon>
        <taxon>Spermatophyta</taxon>
        <taxon>Magnoliopsida</taxon>
        <taxon>Liliopsida</taxon>
        <taxon>Zingiberales</taxon>
        <taxon>Musaceae</taxon>
        <taxon>Musa</taxon>
    </lineage>
</organism>
<evidence type="ECO:0000313" key="2">
    <source>
        <dbReference type="EnsemblPlants" id="Ma09_p21870.1"/>
    </source>
</evidence>
<dbReference type="EnsemblPlants" id="Ma09_t21870.1">
    <property type="protein sequence ID" value="Ma09_p21870.1"/>
    <property type="gene ID" value="Ma09_g21870"/>
</dbReference>
<reference evidence="2" key="2">
    <citation type="submission" date="2021-05" db="UniProtKB">
        <authorList>
            <consortium name="EnsemblPlants"/>
        </authorList>
    </citation>
    <scope>IDENTIFICATION</scope>
    <source>
        <strain evidence="2">subsp. malaccensis</strain>
    </source>
</reference>
<proteinExistence type="predicted"/>
<sequence length="103" mass="11476">METRGLETSSALVSASSLSRMKEMQWRPQQSGPSLSPTLNQIGADGKPQRCLILLRWCQSRPVVSPWCCLSGELCGRHDFKWIRWMKPIVSSNKDANPASNGC</sequence>
<gene>
    <name evidence="1" type="ORF">GSMUA_240520.1</name>
</gene>
<name>A0A804KM91_MUSAM</name>
<dbReference type="InParanoid" id="A0A804KM91"/>
<dbReference type="Gramene" id="Ma09_t21870.1">
    <property type="protein sequence ID" value="Ma09_p21870.1"/>
    <property type="gene ID" value="Ma09_g21870"/>
</dbReference>
<keyword evidence="3" id="KW-1185">Reference proteome</keyword>
<evidence type="ECO:0000313" key="3">
    <source>
        <dbReference type="Proteomes" id="UP000012960"/>
    </source>
</evidence>
<dbReference type="Proteomes" id="UP000012960">
    <property type="component" value="Unplaced"/>
</dbReference>